<dbReference type="GO" id="GO:0016020">
    <property type="term" value="C:membrane"/>
    <property type="evidence" value="ECO:0007669"/>
    <property type="project" value="TreeGrafter"/>
</dbReference>
<dbReference type="SUPFAM" id="SSF51735">
    <property type="entry name" value="NAD(P)-binding Rossmann-fold domains"/>
    <property type="match status" value="1"/>
</dbReference>
<dbReference type="EMBL" id="CABFOC020000045">
    <property type="protein sequence ID" value="CAH0053855.1"/>
    <property type="molecule type" value="Genomic_DNA"/>
</dbReference>
<keyword evidence="3" id="KW-0560">Oxidoreductase</keyword>
<dbReference type="InterPro" id="IPR002347">
    <property type="entry name" value="SDR_fam"/>
</dbReference>
<evidence type="ECO:0000313" key="4">
    <source>
        <dbReference type="EMBL" id="CAH0053855.1"/>
    </source>
</evidence>
<gene>
    <name evidence="4" type="ORF">CSOL1703_00005735</name>
</gene>
<dbReference type="Gene3D" id="3.40.50.720">
    <property type="entry name" value="NAD(P)-binding Rossmann-like Domain"/>
    <property type="match status" value="1"/>
</dbReference>
<proteinExistence type="inferred from homology"/>
<dbReference type="Pfam" id="PF00106">
    <property type="entry name" value="adh_short"/>
    <property type="match status" value="1"/>
</dbReference>
<comment type="caution">
    <text evidence="4">The sequence shown here is derived from an EMBL/GenBank/DDBJ whole genome shotgun (WGS) entry which is preliminary data.</text>
</comment>
<evidence type="ECO:0000256" key="1">
    <source>
        <dbReference type="ARBA" id="ARBA00006484"/>
    </source>
</evidence>
<evidence type="ECO:0000313" key="5">
    <source>
        <dbReference type="Proteomes" id="UP000775872"/>
    </source>
</evidence>
<dbReference type="AlphaFoldDB" id="A0A9N9ZEM8"/>
<organism evidence="4 5">
    <name type="scientific">Clonostachys solani</name>
    <dbReference type="NCBI Taxonomy" id="160281"/>
    <lineage>
        <taxon>Eukaryota</taxon>
        <taxon>Fungi</taxon>
        <taxon>Dikarya</taxon>
        <taxon>Ascomycota</taxon>
        <taxon>Pezizomycotina</taxon>
        <taxon>Sordariomycetes</taxon>
        <taxon>Hypocreomycetidae</taxon>
        <taxon>Hypocreales</taxon>
        <taxon>Bionectriaceae</taxon>
        <taxon>Clonostachys</taxon>
    </lineage>
</organism>
<dbReference type="PANTHER" id="PTHR43490:SF99">
    <property type="entry name" value="SHORT-CHAIN DEHYDROGENASE_REDUCTASE"/>
    <property type="match status" value="1"/>
</dbReference>
<dbReference type="OrthoDB" id="1933717at2759"/>
<dbReference type="GO" id="GO:0016491">
    <property type="term" value="F:oxidoreductase activity"/>
    <property type="evidence" value="ECO:0007669"/>
    <property type="project" value="UniProtKB-KW"/>
</dbReference>
<evidence type="ECO:0000256" key="2">
    <source>
        <dbReference type="ARBA" id="ARBA00022857"/>
    </source>
</evidence>
<name>A0A9N9ZEM8_9HYPO</name>
<dbReference type="PANTHER" id="PTHR43490">
    <property type="entry name" value="(+)-NEOMENTHOL DEHYDROGENASE"/>
    <property type="match status" value="1"/>
</dbReference>
<reference evidence="4" key="1">
    <citation type="submission" date="2021-10" db="EMBL/GenBank/DDBJ databases">
        <authorList>
            <person name="Piombo E."/>
        </authorList>
    </citation>
    <scope>NUCLEOTIDE SEQUENCE</scope>
</reference>
<dbReference type="PRINTS" id="PR00081">
    <property type="entry name" value="GDHRDH"/>
</dbReference>
<sequence>MATILVTGANRGIGFAIVQAIGNRLPDSTVLLGCRTFKAGNDAIEQLKSSGVSANLQALALDIEDDSSIAAAADVVRERFGHLDGYGQMLIAKVLINNAIKIELSSSTNAEERRQASNRSFNNGITSNTQVTREFLPLLEKSNWPRVIMVSSSRGSFGKTVNGELPAVAVIDYCVIKAALNMLTVHFQAQNKGVTFWAISPGHCKTGFNGFRGTKDPLLGAEVIMKLLESQKGEVEGGTFWEYEQDEFRAVPW</sequence>
<keyword evidence="5" id="KW-1185">Reference proteome</keyword>
<keyword evidence="2" id="KW-0521">NADP</keyword>
<dbReference type="Proteomes" id="UP000775872">
    <property type="component" value="Unassembled WGS sequence"/>
</dbReference>
<protein>
    <submittedName>
        <fullName evidence="4">Uncharacterized protein</fullName>
    </submittedName>
</protein>
<comment type="similarity">
    <text evidence="1">Belongs to the short-chain dehydrogenases/reductases (SDR) family.</text>
</comment>
<evidence type="ECO:0000256" key="3">
    <source>
        <dbReference type="ARBA" id="ARBA00023002"/>
    </source>
</evidence>
<accession>A0A9N9ZEM8</accession>
<dbReference type="InterPro" id="IPR036291">
    <property type="entry name" value="NAD(P)-bd_dom_sf"/>
</dbReference>